<feature type="signal peptide" evidence="2">
    <location>
        <begin position="1"/>
        <end position="18"/>
    </location>
</feature>
<dbReference type="Proteomes" id="UP000694844">
    <property type="component" value="Chromosome 1"/>
</dbReference>
<evidence type="ECO:0000313" key="4">
    <source>
        <dbReference type="RefSeq" id="XP_022337853.1"/>
    </source>
</evidence>
<keyword evidence="3" id="KW-1185">Reference proteome</keyword>
<accession>A0A8B8EEA6</accession>
<protein>
    <submittedName>
        <fullName evidence="4">Uncharacterized protein LOC111133618 isoform X1</fullName>
    </submittedName>
</protein>
<organism evidence="3 4">
    <name type="scientific">Crassostrea virginica</name>
    <name type="common">Eastern oyster</name>
    <dbReference type="NCBI Taxonomy" id="6565"/>
    <lineage>
        <taxon>Eukaryota</taxon>
        <taxon>Metazoa</taxon>
        <taxon>Spiralia</taxon>
        <taxon>Lophotrochozoa</taxon>
        <taxon>Mollusca</taxon>
        <taxon>Bivalvia</taxon>
        <taxon>Autobranchia</taxon>
        <taxon>Pteriomorphia</taxon>
        <taxon>Ostreida</taxon>
        <taxon>Ostreoidea</taxon>
        <taxon>Ostreidae</taxon>
        <taxon>Crassostrea</taxon>
    </lineage>
</organism>
<dbReference type="RefSeq" id="XP_022337853.1">
    <property type="nucleotide sequence ID" value="XM_022482145.1"/>
</dbReference>
<keyword evidence="1" id="KW-0812">Transmembrane</keyword>
<feature type="transmembrane region" description="Helical" evidence="1">
    <location>
        <begin position="230"/>
        <end position="255"/>
    </location>
</feature>
<feature type="transmembrane region" description="Helical" evidence="1">
    <location>
        <begin position="76"/>
        <end position="98"/>
    </location>
</feature>
<feature type="transmembrane region" description="Helical" evidence="1">
    <location>
        <begin position="355"/>
        <end position="380"/>
    </location>
</feature>
<feature type="transmembrane region" description="Helical" evidence="1">
    <location>
        <begin position="145"/>
        <end position="169"/>
    </location>
</feature>
<sequence length="587" mass="66140">MVAMWSWILGELYYGVKGSFVSVYQQNPTLWNERWIQMKCCDVEKPTPFSIVCPFADRDGCFDVFANTITTYGSSYIAVLVVNILAEIVMIVGIEYLHRLQLMLDVTRTKPGRLIETKEIHNIRNGIVLATCVSLKATVKKNTSASLFGVMSMFSSAFDGSVALAIVFLKYNLYDITLTEEFYQITGAHNINMGYTGGALWITTICSFICSMIAKIMCFVGIFSERKWLFVMHIITEVITLIVECIMIVFAALIIKATICCFWKENAQCAEYTYPTTTVDPFSVCDYWTNSGSIFFSAFALVLILHIILKIILIVLSNEVFLKSKLGQLTEESNQNQKSVGIFTQASLAAKRFPMVATAILISTIICIVDCLYFCGLLIVRYGSSSYPFIEVEDVLSAIRLGPRTMTENRDNAIFIGLTSLSVSFFLQLGKFAAYYIKSSRVKLLILWLEILVIILQLASVSLVTTALKLVYCCFNSQDCVFSYESGLTVYSPIFYSFPYSVKTLLCDNEQKVWERVMLQSWLMFGFGMLCIFLQVLALVLGIKILKGFRVGKVGKVGIVNESENPNTKTDKKSFISFSLFHRNDKR</sequence>
<dbReference type="GeneID" id="111133618"/>
<evidence type="ECO:0000256" key="2">
    <source>
        <dbReference type="SAM" id="SignalP"/>
    </source>
</evidence>
<dbReference type="AlphaFoldDB" id="A0A8B8EEA6"/>
<evidence type="ECO:0000313" key="3">
    <source>
        <dbReference type="Proteomes" id="UP000694844"/>
    </source>
</evidence>
<keyword evidence="1" id="KW-0472">Membrane</keyword>
<feature type="transmembrane region" description="Helical" evidence="1">
    <location>
        <begin position="294"/>
        <end position="316"/>
    </location>
</feature>
<feature type="transmembrane region" description="Helical" evidence="1">
    <location>
        <begin position="199"/>
        <end position="223"/>
    </location>
</feature>
<feature type="transmembrane region" description="Helical" evidence="1">
    <location>
        <begin position="444"/>
        <end position="468"/>
    </location>
</feature>
<evidence type="ECO:0000256" key="1">
    <source>
        <dbReference type="SAM" id="Phobius"/>
    </source>
</evidence>
<gene>
    <name evidence="4" type="primary">LOC111133618</name>
</gene>
<proteinExistence type="predicted"/>
<feature type="transmembrane region" description="Helical" evidence="1">
    <location>
        <begin position="522"/>
        <end position="543"/>
    </location>
</feature>
<keyword evidence="1" id="KW-1133">Transmembrane helix</keyword>
<keyword evidence="2" id="KW-0732">Signal</keyword>
<dbReference type="KEGG" id="cvn:111133618"/>
<name>A0A8B8EEA6_CRAVI</name>
<reference evidence="4" key="2">
    <citation type="submission" date="2025-08" db="UniProtKB">
        <authorList>
            <consortium name="RefSeq"/>
        </authorList>
    </citation>
    <scope>IDENTIFICATION</scope>
    <source>
        <tissue evidence="4">Whole sample</tissue>
    </source>
</reference>
<dbReference type="OrthoDB" id="10541663at2759"/>
<reference evidence="3" key="1">
    <citation type="submission" date="2024-06" db="UniProtKB">
        <authorList>
            <consortium name="RefSeq"/>
        </authorList>
    </citation>
    <scope>NUCLEOTIDE SEQUENCE [LARGE SCALE GENOMIC DNA]</scope>
</reference>
<feature type="transmembrane region" description="Helical" evidence="1">
    <location>
        <begin position="413"/>
        <end position="437"/>
    </location>
</feature>
<feature type="chain" id="PRO_5034327590" evidence="2">
    <location>
        <begin position="19"/>
        <end position="587"/>
    </location>
</feature>